<dbReference type="Pfam" id="PF00126">
    <property type="entry name" value="HTH_1"/>
    <property type="match status" value="1"/>
</dbReference>
<feature type="domain" description="HTH lysR-type" evidence="5">
    <location>
        <begin position="13"/>
        <end position="70"/>
    </location>
</feature>
<dbReference type="SUPFAM" id="SSF53850">
    <property type="entry name" value="Periplasmic binding protein-like II"/>
    <property type="match status" value="1"/>
</dbReference>
<sequence length="310" mass="34646">MYFIILVFGTMINYLRHMSVFASVVDEGSFRAAAKTLGIAPSRVSETVSDLEQYLNVTLMHRTTRKLFLTNEGKKFYAYAAEITRNAEAGLNELNVLSQESIGSLKIALPAFLASSTISTAIAEFARQHPKVSLTLTYSDQVMDILEEGLDLSIRVVRVGLLEDSSMMSRKLGESGRLLVAGKKYAEGRQIPKHPSDLKDWDWLRFQSRPSAIELISTTGESVTIQENASISLNSSEALKHFTLQNLGVTILPVHLVEDLIDSGELVHVLPEWKLRPLGYYAVWPDKSRRENLTLLLVRFLAKEVKGHPL</sequence>
<dbReference type="CDD" id="cd08422">
    <property type="entry name" value="PBP2_CrgA_like"/>
    <property type="match status" value="1"/>
</dbReference>
<dbReference type="FunFam" id="1.10.10.10:FF:000001">
    <property type="entry name" value="LysR family transcriptional regulator"/>
    <property type="match status" value="1"/>
</dbReference>
<comment type="caution">
    <text evidence="6">The sequence shown here is derived from an EMBL/GenBank/DDBJ whole genome shotgun (WGS) entry which is preliminary data.</text>
</comment>
<gene>
    <name evidence="6" type="ORF">EV695_1020</name>
</gene>
<evidence type="ECO:0000256" key="4">
    <source>
        <dbReference type="ARBA" id="ARBA00023163"/>
    </source>
</evidence>
<dbReference type="Gene3D" id="3.40.190.290">
    <property type="match status" value="1"/>
</dbReference>
<dbReference type="AlphaFoldDB" id="A0A4R1F8X0"/>
<evidence type="ECO:0000259" key="5">
    <source>
        <dbReference type="PROSITE" id="PS50931"/>
    </source>
</evidence>
<dbReference type="PROSITE" id="PS50931">
    <property type="entry name" value="HTH_LYSR"/>
    <property type="match status" value="1"/>
</dbReference>
<keyword evidence="7" id="KW-1185">Reference proteome</keyword>
<dbReference type="SUPFAM" id="SSF46785">
    <property type="entry name" value="Winged helix' DNA-binding domain"/>
    <property type="match status" value="1"/>
</dbReference>
<comment type="similarity">
    <text evidence="1">Belongs to the LysR transcriptional regulatory family.</text>
</comment>
<dbReference type="GO" id="GO:0003700">
    <property type="term" value="F:DNA-binding transcription factor activity"/>
    <property type="evidence" value="ECO:0007669"/>
    <property type="project" value="InterPro"/>
</dbReference>
<dbReference type="EMBL" id="SMFQ01000002">
    <property type="protein sequence ID" value="TCJ89159.1"/>
    <property type="molecule type" value="Genomic_DNA"/>
</dbReference>
<dbReference type="InterPro" id="IPR005119">
    <property type="entry name" value="LysR_subst-bd"/>
</dbReference>
<protein>
    <submittedName>
        <fullName evidence="6">LysR family transcriptional regulator</fullName>
    </submittedName>
</protein>
<organism evidence="6 7">
    <name type="scientific">Cocleimonas flava</name>
    <dbReference type="NCBI Taxonomy" id="634765"/>
    <lineage>
        <taxon>Bacteria</taxon>
        <taxon>Pseudomonadati</taxon>
        <taxon>Pseudomonadota</taxon>
        <taxon>Gammaproteobacteria</taxon>
        <taxon>Thiotrichales</taxon>
        <taxon>Thiotrichaceae</taxon>
        <taxon>Cocleimonas</taxon>
    </lineage>
</organism>
<evidence type="ECO:0000256" key="1">
    <source>
        <dbReference type="ARBA" id="ARBA00009437"/>
    </source>
</evidence>
<keyword evidence="2" id="KW-0805">Transcription regulation</keyword>
<dbReference type="InterPro" id="IPR036388">
    <property type="entry name" value="WH-like_DNA-bd_sf"/>
</dbReference>
<keyword evidence="4" id="KW-0804">Transcription</keyword>
<dbReference type="PANTHER" id="PTHR30537">
    <property type="entry name" value="HTH-TYPE TRANSCRIPTIONAL REGULATOR"/>
    <property type="match status" value="1"/>
</dbReference>
<dbReference type="GO" id="GO:0006351">
    <property type="term" value="P:DNA-templated transcription"/>
    <property type="evidence" value="ECO:0007669"/>
    <property type="project" value="TreeGrafter"/>
</dbReference>
<dbReference type="Pfam" id="PF03466">
    <property type="entry name" value="LysR_substrate"/>
    <property type="match status" value="1"/>
</dbReference>
<keyword evidence="3" id="KW-0238">DNA-binding</keyword>
<proteinExistence type="inferred from homology"/>
<evidence type="ECO:0000313" key="7">
    <source>
        <dbReference type="Proteomes" id="UP000294887"/>
    </source>
</evidence>
<dbReference type="Gene3D" id="1.10.10.10">
    <property type="entry name" value="Winged helix-like DNA-binding domain superfamily/Winged helix DNA-binding domain"/>
    <property type="match status" value="1"/>
</dbReference>
<evidence type="ECO:0000313" key="6">
    <source>
        <dbReference type="EMBL" id="TCJ89159.1"/>
    </source>
</evidence>
<dbReference type="InterPro" id="IPR058163">
    <property type="entry name" value="LysR-type_TF_proteobact-type"/>
</dbReference>
<accession>A0A4R1F8X0</accession>
<dbReference type="RefSeq" id="WP_207906949.1">
    <property type="nucleotide sequence ID" value="NZ_BAAAFU010000008.1"/>
</dbReference>
<dbReference type="InterPro" id="IPR000847">
    <property type="entry name" value="LysR_HTH_N"/>
</dbReference>
<reference evidence="6 7" key="1">
    <citation type="submission" date="2019-03" db="EMBL/GenBank/DDBJ databases">
        <title>Genomic Encyclopedia of Type Strains, Phase IV (KMG-IV): sequencing the most valuable type-strain genomes for metagenomic binning, comparative biology and taxonomic classification.</title>
        <authorList>
            <person name="Goeker M."/>
        </authorList>
    </citation>
    <scope>NUCLEOTIDE SEQUENCE [LARGE SCALE GENOMIC DNA]</scope>
    <source>
        <strain evidence="6 7">DSM 24830</strain>
    </source>
</reference>
<dbReference type="InterPro" id="IPR036390">
    <property type="entry name" value="WH_DNA-bd_sf"/>
</dbReference>
<dbReference type="PANTHER" id="PTHR30537:SF30">
    <property type="entry name" value="TRANSCRIPTIONAL REGULATOR-RELATED"/>
    <property type="match status" value="1"/>
</dbReference>
<evidence type="ECO:0000256" key="2">
    <source>
        <dbReference type="ARBA" id="ARBA00023015"/>
    </source>
</evidence>
<dbReference type="Proteomes" id="UP000294887">
    <property type="component" value="Unassembled WGS sequence"/>
</dbReference>
<name>A0A4R1F8X0_9GAMM</name>
<dbReference type="GO" id="GO:0043565">
    <property type="term" value="F:sequence-specific DNA binding"/>
    <property type="evidence" value="ECO:0007669"/>
    <property type="project" value="TreeGrafter"/>
</dbReference>
<evidence type="ECO:0000256" key="3">
    <source>
        <dbReference type="ARBA" id="ARBA00023125"/>
    </source>
</evidence>